<dbReference type="InterPro" id="IPR027417">
    <property type="entry name" value="P-loop_NTPase"/>
</dbReference>
<organism evidence="3 4">
    <name type="scientific">Tautonia plasticadhaerens</name>
    <dbReference type="NCBI Taxonomy" id="2527974"/>
    <lineage>
        <taxon>Bacteria</taxon>
        <taxon>Pseudomonadati</taxon>
        <taxon>Planctomycetota</taxon>
        <taxon>Planctomycetia</taxon>
        <taxon>Isosphaerales</taxon>
        <taxon>Isosphaeraceae</taxon>
        <taxon>Tautonia</taxon>
    </lineage>
</organism>
<dbReference type="Proteomes" id="UP000317835">
    <property type="component" value="Chromosome"/>
</dbReference>
<protein>
    <submittedName>
        <fullName evidence="3">HD domain protein</fullName>
    </submittedName>
</protein>
<dbReference type="Pfam" id="PF01966">
    <property type="entry name" value="HD"/>
    <property type="match status" value="1"/>
</dbReference>
<name>A0A518H3Y1_9BACT</name>
<dbReference type="SUPFAM" id="SSF52540">
    <property type="entry name" value="P-loop containing nucleoside triphosphate hydrolases"/>
    <property type="match status" value="1"/>
</dbReference>
<dbReference type="InterPro" id="IPR006674">
    <property type="entry name" value="HD_domain"/>
</dbReference>
<dbReference type="AlphaFoldDB" id="A0A518H3Y1"/>
<dbReference type="Gene3D" id="1.10.3090.10">
    <property type="entry name" value="cca-adding enzyme, domain 2"/>
    <property type="match status" value="1"/>
</dbReference>
<dbReference type="PANTHER" id="PTHR47545">
    <property type="entry name" value="MULTIFUNCTIONAL CCA PROTEIN"/>
    <property type="match status" value="1"/>
</dbReference>
<gene>
    <name evidence="3" type="ORF">ElP_34630</name>
</gene>
<evidence type="ECO:0000259" key="2">
    <source>
        <dbReference type="Pfam" id="PF01966"/>
    </source>
</evidence>
<dbReference type="Gene3D" id="3.40.50.300">
    <property type="entry name" value="P-loop containing nucleotide triphosphate hydrolases"/>
    <property type="match status" value="1"/>
</dbReference>
<keyword evidence="1" id="KW-0547">Nucleotide-binding</keyword>
<evidence type="ECO:0000313" key="4">
    <source>
        <dbReference type="Proteomes" id="UP000317835"/>
    </source>
</evidence>
<reference evidence="3 4" key="1">
    <citation type="submission" date="2019-02" db="EMBL/GenBank/DDBJ databases">
        <title>Deep-cultivation of Planctomycetes and their phenomic and genomic characterization uncovers novel biology.</title>
        <authorList>
            <person name="Wiegand S."/>
            <person name="Jogler M."/>
            <person name="Boedeker C."/>
            <person name="Pinto D."/>
            <person name="Vollmers J."/>
            <person name="Rivas-Marin E."/>
            <person name="Kohn T."/>
            <person name="Peeters S.H."/>
            <person name="Heuer A."/>
            <person name="Rast P."/>
            <person name="Oberbeckmann S."/>
            <person name="Bunk B."/>
            <person name="Jeske O."/>
            <person name="Meyerdierks A."/>
            <person name="Storesund J.E."/>
            <person name="Kallscheuer N."/>
            <person name="Luecker S."/>
            <person name="Lage O.M."/>
            <person name="Pohl T."/>
            <person name="Merkel B.J."/>
            <person name="Hornburger P."/>
            <person name="Mueller R.-W."/>
            <person name="Bruemmer F."/>
            <person name="Labrenz M."/>
            <person name="Spormann A.M."/>
            <person name="Op den Camp H."/>
            <person name="Overmann J."/>
            <person name="Amann R."/>
            <person name="Jetten M.S.M."/>
            <person name="Mascher T."/>
            <person name="Medema M.H."/>
            <person name="Devos D.P."/>
            <person name="Kaster A.-K."/>
            <person name="Ovreas L."/>
            <person name="Rohde M."/>
            <person name="Galperin M.Y."/>
            <person name="Jogler C."/>
        </authorList>
    </citation>
    <scope>NUCLEOTIDE SEQUENCE [LARGE SCALE GENOMIC DNA]</scope>
    <source>
        <strain evidence="3 4">ElP</strain>
    </source>
</reference>
<evidence type="ECO:0000256" key="1">
    <source>
        <dbReference type="ARBA" id="ARBA00022741"/>
    </source>
</evidence>
<dbReference type="PANTHER" id="PTHR47545:SF1">
    <property type="entry name" value="MULTIFUNCTIONAL CCA PROTEIN"/>
    <property type="match status" value="1"/>
</dbReference>
<dbReference type="KEGG" id="tpla:ElP_34630"/>
<keyword evidence="4" id="KW-1185">Reference proteome</keyword>
<proteinExistence type="predicted"/>
<dbReference type="InterPro" id="IPR050124">
    <property type="entry name" value="tRNA_CCA-adding_enzyme"/>
</dbReference>
<dbReference type="RefSeq" id="WP_145271235.1">
    <property type="nucleotide sequence ID" value="NZ_CP036426.1"/>
</dbReference>
<dbReference type="Pfam" id="PF13671">
    <property type="entry name" value="AAA_33"/>
    <property type="match status" value="1"/>
</dbReference>
<dbReference type="EMBL" id="CP036426">
    <property type="protein sequence ID" value="QDV35560.1"/>
    <property type="molecule type" value="Genomic_DNA"/>
</dbReference>
<dbReference type="CDD" id="cd00077">
    <property type="entry name" value="HDc"/>
    <property type="match status" value="1"/>
</dbReference>
<dbReference type="SUPFAM" id="SSF109604">
    <property type="entry name" value="HD-domain/PDEase-like"/>
    <property type="match status" value="1"/>
</dbReference>
<dbReference type="OrthoDB" id="9805698at2"/>
<dbReference type="InterPro" id="IPR003607">
    <property type="entry name" value="HD/PDEase_dom"/>
</dbReference>
<feature type="domain" description="HD" evidence="2">
    <location>
        <begin position="54"/>
        <end position="136"/>
    </location>
</feature>
<accession>A0A518H3Y1</accession>
<dbReference type="GO" id="GO:0000166">
    <property type="term" value="F:nucleotide binding"/>
    <property type="evidence" value="ECO:0007669"/>
    <property type="project" value="UniProtKB-KW"/>
</dbReference>
<evidence type="ECO:0000313" key="3">
    <source>
        <dbReference type="EMBL" id="QDV35560.1"/>
    </source>
</evidence>
<sequence>MNWETLSNAGIDGILAWAVEQPWARAMAGCMQDAGWHAEGDVWAHTQMVCDQLPRLEDWESLTVHERTVLVLTALFHDAGKPLTSQVDPQTGRVTSPRHAIKGEHLARSALRDLGCGLSTREVVCRLVRFHGRPAFLLERERPEHEVATMSWLAGNRLLYLFSLANTRGRSTAEMGRPEDNLHLWRMVAEEHGCFERPYPFANDQARFLFFRQSEPSLHYAPFEDHRCTVTMMSGLPGSGKDTWLAANRPDLPVVSLDDLRGELGVDPADDQGGVVQLARERCRELLRSGRSFAFNATNLLRQTRGRWIDLFAGYGARIEVVYVEPLLPAILDRNRRRERPVPEQVIRRLAGRYEPPTMAECHRLIVSDGQPEGP</sequence>